<dbReference type="InterPro" id="IPR058210">
    <property type="entry name" value="SACS/Nov_dom"/>
</dbReference>
<evidence type="ECO:0000259" key="3">
    <source>
        <dbReference type="Pfam" id="PF25794"/>
    </source>
</evidence>
<evidence type="ECO:0000313" key="5">
    <source>
        <dbReference type="Proteomes" id="UP000622475"/>
    </source>
</evidence>
<protein>
    <submittedName>
        <fullName evidence="4">DUF3883 domain-containing protein</fullName>
    </submittedName>
</protein>
<dbReference type="SUPFAM" id="SSF55874">
    <property type="entry name" value="ATPase domain of HSP90 chaperone/DNA topoisomerase II/histidine kinase"/>
    <property type="match status" value="1"/>
</dbReference>
<feature type="region of interest" description="Disordered" evidence="1">
    <location>
        <begin position="1132"/>
        <end position="1152"/>
    </location>
</feature>
<gene>
    <name evidence="4" type="ORF">IRJ16_14425</name>
</gene>
<dbReference type="InterPro" id="IPR036890">
    <property type="entry name" value="HATPase_C_sf"/>
</dbReference>
<dbReference type="RefSeq" id="WP_194112309.1">
    <property type="nucleotide sequence ID" value="NZ_JADFFL010000005.1"/>
</dbReference>
<dbReference type="EMBL" id="JADFFL010000005">
    <property type="protein sequence ID" value="MBE9663081.1"/>
    <property type="molecule type" value="Genomic_DNA"/>
</dbReference>
<dbReference type="Gene3D" id="3.30.565.10">
    <property type="entry name" value="Histidine kinase-like ATPase, C-terminal domain"/>
    <property type="match status" value="1"/>
</dbReference>
<feature type="domain" description="Sacsin/Nov" evidence="3">
    <location>
        <begin position="37"/>
        <end position="135"/>
    </location>
</feature>
<name>A0A929PXE1_9SPHI</name>
<dbReference type="PANTHER" id="PTHR32387">
    <property type="entry name" value="WU:FJ29H11"/>
    <property type="match status" value="1"/>
</dbReference>
<accession>A0A929PXE1</accession>
<dbReference type="NCBIfam" id="NF047352">
    <property type="entry name" value="P_loop_sacsin"/>
    <property type="match status" value="1"/>
</dbReference>
<organism evidence="4 5">
    <name type="scientific">Mucilaginibacter myungsuensis</name>
    <dbReference type="NCBI Taxonomy" id="649104"/>
    <lineage>
        <taxon>Bacteria</taxon>
        <taxon>Pseudomonadati</taxon>
        <taxon>Bacteroidota</taxon>
        <taxon>Sphingobacteriia</taxon>
        <taxon>Sphingobacteriales</taxon>
        <taxon>Sphingobacteriaceae</taxon>
        <taxon>Mucilaginibacter</taxon>
    </lineage>
</organism>
<dbReference type="PANTHER" id="PTHR32387:SF0">
    <property type="entry name" value="PROTEIN NO VEIN"/>
    <property type="match status" value="1"/>
</dbReference>
<keyword evidence="5" id="KW-1185">Reference proteome</keyword>
<feature type="domain" description="Protein NO VEIN C-terminal" evidence="2">
    <location>
        <begin position="1218"/>
        <end position="1304"/>
    </location>
</feature>
<sequence length="1329" mass="152121">MKKEFIDALAVKRSVYLDEEQSEIMANLLDTVSSDIYSQNIRFVFELIQNADDAGNESGNEVRFDFLDDALIVSHNGNPFEEKDISSLASAGKSQKEDDPNATGYKGIGFKSVFGRSKRVSIISDGYRFRFDKHVHGKRTPWQIVPVWTEERDLSAPITSVLKDEYAVSTVIEMKNAKDLQADLDEVLADGRILLFLRKVNKISVALGGEISCVLEKSLIEEHCSYKKIALKKDGEPLSTWLVQTFSNIAVPEALQQKLAEDEDTPPKLKKAKKTELSLAVSLDDQQIMPVQQSQSLLFTYLPTKVSSFQFPFLVNSNFLTNAPREALHEDHLWNEWLMYLTAEKLILWLAAWSNTDFKFQILKILPSVQAGSAGLKGRFNNELLRQIRETAFIPNAGVKLKRTSELIVDKTGLSRLEFIDRQAFIDFINREKGTGYAIDSFVHADVSDVDTLINYGALSYDIEHLQDFFLSEEFKNSHKTSDNDKLIEYFFDKANGSEGDEWQERLAKIPFIFSAEGNLKAPKAICFPGISYQTEFGDGVTLIHEEVYKVIQEKRPVIQWLESLGVKEPSEMAYIENEIIGNITNCSTPQNHLQLIRFLFRRFKDGVLTKDHLDQMQDIKIKTTKVNLESAKLCFLSDFYQPELRLETVNDACHFVSPEYWQQGDLTSEWKTFLIKLGVAEKIEQTCMNLDRAEARTKYNAFVSFFDSNSTLRYVSRAGWVHYNTITNYKLQSYSLLEFATEYAFSKVFWDQIFKTNFRRQSSDEGEANYYDTPYLKDNFFEWSLAEMALIPTRMKTCEKASDVFINDQEIIEISGAYLPVLDHERPLSDDWRKLLKLKTSLSLSDYLHILEQMAVAHDRTPITRADQRRLGLIYNKLGEMMPNLSPENEVLIKDWATKNRLPSTSLNFENVDTLKLVSIASFSTSTDTLKVMLLPENSRPNLPEFKKLIELLGIPEINSYVPDFGTEDPKHNVALKNKLLSILPYLALVVAKKQYEDFLETFKKMHKNLVQTDFYVVQSARLTFQNGQETFSGPELNTYKDQFKLYFKGDWQKPLVLYSLLPELLTIFQVRGFSEELRLLLAIERADIEEHFITLGLDINSTAFISAVQSIQPELAEEVIEPAEEAYSGFQSPPFAHSTSSHTGTRNDQNDVYDVDEREEFETPFTPTSDATDTTVPTVIRNRSYDQGIQIQTATVANYRTMEDQKSRDEVGRWSEEKVYTILSKEGRFADIVWVNKDVESKLPYDISYSENGHKRYIDVKGTPSPVKEIVYLSGPEWAFMFATGGDYSIYRVFNAGKEDAIIEIINNPANLILTDKIRPEKVSLQL</sequence>
<evidence type="ECO:0000256" key="1">
    <source>
        <dbReference type="SAM" id="MobiDB-lite"/>
    </source>
</evidence>
<dbReference type="InterPro" id="IPR052957">
    <property type="entry name" value="Auxin_embryo_med"/>
</dbReference>
<feature type="compositionally biased region" description="Polar residues" evidence="1">
    <location>
        <begin position="1139"/>
        <end position="1149"/>
    </location>
</feature>
<reference evidence="4" key="1">
    <citation type="submission" date="2020-10" db="EMBL/GenBank/DDBJ databases">
        <title>Mucilaginibacter mali sp. nov., isolated from rhizosphere soil of apple orchard.</title>
        <authorList>
            <person name="Lee J.-S."/>
            <person name="Kim H.S."/>
            <person name="Kim J.-S."/>
        </authorList>
    </citation>
    <scope>NUCLEOTIDE SEQUENCE</scope>
    <source>
        <strain evidence="4">KCTC 22746</strain>
    </source>
</reference>
<evidence type="ECO:0000259" key="2">
    <source>
        <dbReference type="Pfam" id="PF13020"/>
    </source>
</evidence>
<proteinExistence type="predicted"/>
<dbReference type="Pfam" id="PF13020">
    <property type="entry name" value="NOV_C"/>
    <property type="match status" value="1"/>
</dbReference>
<dbReference type="InterPro" id="IPR024975">
    <property type="entry name" value="NOV_C"/>
</dbReference>
<dbReference type="Proteomes" id="UP000622475">
    <property type="component" value="Unassembled WGS sequence"/>
</dbReference>
<evidence type="ECO:0000313" key="4">
    <source>
        <dbReference type="EMBL" id="MBE9663081.1"/>
    </source>
</evidence>
<dbReference type="Pfam" id="PF25794">
    <property type="entry name" value="SACS"/>
    <property type="match status" value="1"/>
</dbReference>
<comment type="caution">
    <text evidence="4">The sequence shown here is derived from an EMBL/GenBank/DDBJ whole genome shotgun (WGS) entry which is preliminary data.</text>
</comment>